<protein>
    <submittedName>
        <fullName evidence="3">Mitogen-activated protein kinase kinase kinase 1</fullName>
    </submittedName>
</protein>
<dbReference type="PROSITE" id="PS50011">
    <property type="entry name" value="PROTEIN_KINASE_DOM"/>
    <property type="match status" value="1"/>
</dbReference>
<dbReference type="GO" id="GO:0016301">
    <property type="term" value="F:kinase activity"/>
    <property type="evidence" value="ECO:0007669"/>
    <property type="project" value="UniProtKB-KW"/>
</dbReference>
<organism evidence="3 4">
    <name type="scientific">Platanthera guangdongensis</name>
    <dbReference type="NCBI Taxonomy" id="2320717"/>
    <lineage>
        <taxon>Eukaryota</taxon>
        <taxon>Viridiplantae</taxon>
        <taxon>Streptophyta</taxon>
        <taxon>Embryophyta</taxon>
        <taxon>Tracheophyta</taxon>
        <taxon>Spermatophyta</taxon>
        <taxon>Magnoliopsida</taxon>
        <taxon>Liliopsida</taxon>
        <taxon>Asparagales</taxon>
        <taxon>Orchidaceae</taxon>
        <taxon>Orchidoideae</taxon>
        <taxon>Orchideae</taxon>
        <taxon>Orchidinae</taxon>
        <taxon>Platanthera</taxon>
    </lineage>
</organism>
<dbReference type="PANTHER" id="PTHR48014">
    <property type="entry name" value="SERINE/THREONINE-PROTEIN KINASE FRAY2"/>
    <property type="match status" value="1"/>
</dbReference>
<evidence type="ECO:0000256" key="1">
    <source>
        <dbReference type="ARBA" id="ARBA00008874"/>
    </source>
</evidence>
<dbReference type="Gene3D" id="1.10.510.10">
    <property type="entry name" value="Transferase(Phosphotransferase) domain 1"/>
    <property type="match status" value="1"/>
</dbReference>
<sequence length="256" mass="28822">MVRLGVDDMRECSWPRRCFSGDGGWFGRHRTTKVLGESCASAAGNILIDARGAVKLADFGVAASMFDTGDRLRARNTFVGTPCWMAPEVMQQLHGYDFKADIWSFGITALELAHGHAPFSKYPPMKVLLMTLQNAAPALDYERDEKFSKSFKKMVASCLVKDPKKRPSSEKLLKHPFFKHAHSNDYLARAILDGLPPLADRFKTLKGREEEILLQSRTEEDKEQLSQRLTGHLSAVMVTTSRITYFSDKTCMQIRS</sequence>
<accession>A0ABR2LKS8</accession>
<proteinExistence type="inferred from homology"/>
<feature type="domain" description="Protein kinase" evidence="2">
    <location>
        <begin position="1"/>
        <end position="178"/>
    </location>
</feature>
<dbReference type="SMART" id="SM00220">
    <property type="entry name" value="S_TKc"/>
    <property type="match status" value="1"/>
</dbReference>
<comment type="caution">
    <text evidence="3">The sequence shown here is derived from an EMBL/GenBank/DDBJ whole genome shotgun (WGS) entry which is preliminary data.</text>
</comment>
<comment type="similarity">
    <text evidence="1">Belongs to the protein kinase superfamily. STE Ser/Thr protein kinase family. STE20 subfamily.</text>
</comment>
<evidence type="ECO:0000313" key="4">
    <source>
        <dbReference type="Proteomes" id="UP001412067"/>
    </source>
</evidence>
<dbReference type="EMBL" id="JBBWWR010000018">
    <property type="protein sequence ID" value="KAK8943663.1"/>
    <property type="molecule type" value="Genomic_DNA"/>
</dbReference>
<dbReference type="InterPro" id="IPR047173">
    <property type="entry name" value="STRAD_A/B-like"/>
</dbReference>
<dbReference type="Proteomes" id="UP001412067">
    <property type="component" value="Unassembled WGS sequence"/>
</dbReference>
<name>A0ABR2LKS8_9ASPA</name>
<dbReference type="Pfam" id="PF00069">
    <property type="entry name" value="Pkinase"/>
    <property type="match status" value="1"/>
</dbReference>
<dbReference type="SUPFAM" id="SSF56112">
    <property type="entry name" value="Protein kinase-like (PK-like)"/>
    <property type="match status" value="1"/>
</dbReference>
<evidence type="ECO:0000313" key="3">
    <source>
        <dbReference type="EMBL" id="KAK8943663.1"/>
    </source>
</evidence>
<keyword evidence="4" id="KW-1185">Reference proteome</keyword>
<keyword evidence="3" id="KW-0418">Kinase</keyword>
<dbReference type="InterPro" id="IPR011009">
    <property type="entry name" value="Kinase-like_dom_sf"/>
</dbReference>
<evidence type="ECO:0000259" key="2">
    <source>
        <dbReference type="PROSITE" id="PS50011"/>
    </source>
</evidence>
<dbReference type="PANTHER" id="PTHR48014:SF10">
    <property type="entry name" value="PROTEIN KINASE SUPERFAMILY PROTEIN"/>
    <property type="match status" value="1"/>
</dbReference>
<keyword evidence="3" id="KW-0808">Transferase</keyword>
<reference evidence="3 4" key="1">
    <citation type="journal article" date="2022" name="Nat. Plants">
        <title>Genomes of leafy and leafless Platanthera orchids illuminate the evolution of mycoheterotrophy.</title>
        <authorList>
            <person name="Li M.H."/>
            <person name="Liu K.W."/>
            <person name="Li Z."/>
            <person name="Lu H.C."/>
            <person name="Ye Q.L."/>
            <person name="Zhang D."/>
            <person name="Wang J.Y."/>
            <person name="Li Y.F."/>
            <person name="Zhong Z.M."/>
            <person name="Liu X."/>
            <person name="Yu X."/>
            <person name="Liu D.K."/>
            <person name="Tu X.D."/>
            <person name="Liu B."/>
            <person name="Hao Y."/>
            <person name="Liao X.Y."/>
            <person name="Jiang Y.T."/>
            <person name="Sun W.H."/>
            <person name="Chen J."/>
            <person name="Chen Y.Q."/>
            <person name="Ai Y."/>
            <person name="Zhai J.W."/>
            <person name="Wu S.S."/>
            <person name="Zhou Z."/>
            <person name="Hsiao Y.Y."/>
            <person name="Wu W.L."/>
            <person name="Chen Y.Y."/>
            <person name="Lin Y.F."/>
            <person name="Hsu J.L."/>
            <person name="Li C.Y."/>
            <person name="Wang Z.W."/>
            <person name="Zhao X."/>
            <person name="Zhong W.Y."/>
            <person name="Ma X.K."/>
            <person name="Ma L."/>
            <person name="Huang J."/>
            <person name="Chen G.Z."/>
            <person name="Huang M.Z."/>
            <person name="Huang L."/>
            <person name="Peng D.H."/>
            <person name="Luo Y.B."/>
            <person name="Zou S.Q."/>
            <person name="Chen S.P."/>
            <person name="Lan S."/>
            <person name="Tsai W.C."/>
            <person name="Van de Peer Y."/>
            <person name="Liu Z.J."/>
        </authorList>
    </citation>
    <scope>NUCLEOTIDE SEQUENCE [LARGE SCALE GENOMIC DNA]</scope>
    <source>
        <strain evidence="3">Lor288</strain>
    </source>
</reference>
<gene>
    <name evidence="3" type="primary">MEKK1</name>
    <name evidence="3" type="ORF">KSP40_PGU016107</name>
</gene>
<dbReference type="InterPro" id="IPR000719">
    <property type="entry name" value="Prot_kinase_dom"/>
</dbReference>